<comment type="subcellular location">
    <subcellularLocation>
        <location evidence="2 18">Mitochondrion inner membrane</location>
        <topology evidence="2 18">Multi-pass membrane protein</topology>
    </subcellularLocation>
</comment>
<evidence type="ECO:0000313" key="20">
    <source>
        <dbReference type="EMBL" id="APD14901.1"/>
    </source>
</evidence>
<dbReference type="GO" id="GO:0008137">
    <property type="term" value="F:NADH dehydrogenase (ubiquinone) activity"/>
    <property type="evidence" value="ECO:0007669"/>
    <property type="project" value="UniProtKB-EC"/>
</dbReference>
<keyword evidence="12 18" id="KW-1133">Transmembrane helix</keyword>
<evidence type="ECO:0000256" key="9">
    <source>
        <dbReference type="ARBA" id="ARBA00022792"/>
    </source>
</evidence>
<comment type="catalytic activity">
    <reaction evidence="17 18">
        <text>a ubiquinone + NADH + 5 H(+)(in) = a ubiquinol + NAD(+) + 4 H(+)(out)</text>
        <dbReference type="Rhea" id="RHEA:29091"/>
        <dbReference type="Rhea" id="RHEA-COMP:9565"/>
        <dbReference type="Rhea" id="RHEA-COMP:9566"/>
        <dbReference type="ChEBI" id="CHEBI:15378"/>
        <dbReference type="ChEBI" id="CHEBI:16389"/>
        <dbReference type="ChEBI" id="CHEBI:17976"/>
        <dbReference type="ChEBI" id="CHEBI:57540"/>
        <dbReference type="ChEBI" id="CHEBI:57945"/>
        <dbReference type="EC" id="7.1.1.2"/>
    </reaction>
</comment>
<gene>
    <name evidence="20" type="primary">ND2</name>
</gene>
<keyword evidence="8 18" id="KW-0812">Transmembrane</keyword>
<dbReference type="EC" id="7.1.1.2" evidence="4 18"/>
<keyword evidence="13 18" id="KW-0520">NAD</keyword>
<dbReference type="PANTHER" id="PTHR46552:SF1">
    <property type="entry name" value="NADH-UBIQUINONE OXIDOREDUCTASE CHAIN 2"/>
    <property type="match status" value="1"/>
</dbReference>
<comment type="function">
    <text evidence="1">Core subunit of the mitochondrial membrane respiratory chain NADH dehydrogenase (Complex I) that is believed to belong to the minimal assembly required for catalysis. Complex I functions in the transfer of electrons from NADH to the respiratory chain. The immediate electron acceptor for the enzyme is believed to be ubiquinone.</text>
</comment>
<dbReference type="Pfam" id="PF00361">
    <property type="entry name" value="Proton_antipo_M"/>
    <property type="match status" value="1"/>
</dbReference>
<feature type="transmembrane region" description="Helical" evidence="18">
    <location>
        <begin position="274"/>
        <end position="300"/>
    </location>
</feature>
<protein>
    <recommendedName>
        <fullName evidence="5 18">NADH-ubiquinone oxidoreductase chain 2</fullName>
        <ecNumber evidence="4 18">7.1.1.2</ecNumber>
    </recommendedName>
</protein>
<sequence length="344" mass="38840">MMDTKKMMFGVTLILGTWISLSAETWMGAWVGLEMNLMSFIPLMINKENAFNSESGLKYFLIQAVASIILLTGMGLSGVMGNYGLGSYTLGAEFLMLMSLMLKLGVAPFHSWFPEVSSGISWSMNGILLTWQKLAPMGLMSSLFLSSSIFMNFFIMITMIVGGLGGLVQNSIKKILAYSSINHMGWMLMSLKLDINLWMMYYVIYCLLSISMVMIFDMLELNYLSQFSNIRNLELSTLLVVFMGMMSLGGLPPFMGFIPKWLVLDVMILNSEMFMSLLMVIMTLISLFYYLRLSFLLLILNNELLKSLSLTNNLSGKYNMILSLKALIISFNLFGLIFSFWFIS</sequence>
<evidence type="ECO:0000256" key="16">
    <source>
        <dbReference type="ARBA" id="ARBA00023136"/>
    </source>
</evidence>
<geneLocation type="mitochondrion" evidence="20"/>
<feature type="transmembrane region" description="Helical" evidence="18">
    <location>
        <begin position="199"/>
        <end position="221"/>
    </location>
</feature>
<evidence type="ECO:0000256" key="8">
    <source>
        <dbReference type="ARBA" id="ARBA00022692"/>
    </source>
</evidence>
<name>A0A1J0M4D1_9NEOP</name>
<proteinExistence type="inferred from homology"/>
<evidence type="ECO:0000256" key="18">
    <source>
        <dbReference type="RuleBase" id="RU003403"/>
    </source>
</evidence>
<keyword evidence="15 18" id="KW-0496">Mitochondrion</keyword>
<keyword evidence="14 18" id="KW-0830">Ubiquinone</keyword>
<evidence type="ECO:0000256" key="12">
    <source>
        <dbReference type="ARBA" id="ARBA00022989"/>
    </source>
</evidence>
<evidence type="ECO:0000256" key="2">
    <source>
        <dbReference type="ARBA" id="ARBA00004448"/>
    </source>
</evidence>
<dbReference type="InterPro" id="IPR001750">
    <property type="entry name" value="ND/Mrp_TM"/>
</dbReference>
<evidence type="ECO:0000256" key="15">
    <source>
        <dbReference type="ARBA" id="ARBA00023128"/>
    </source>
</evidence>
<evidence type="ECO:0000256" key="17">
    <source>
        <dbReference type="ARBA" id="ARBA00049551"/>
    </source>
</evidence>
<feature type="transmembrane region" description="Helical" evidence="18">
    <location>
        <begin position="233"/>
        <end position="254"/>
    </location>
</feature>
<evidence type="ECO:0000256" key="1">
    <source>
        <dbReference type="ARBA" id="ARBA00003257"/>
    </source>
</evidence>
<dbReference type="EMBL" id="KX673201">
    <property type="protein sequence ID" value="APD14901.1"/>
    <property type="molecule type" value="Genomic_DNA"/>
</dbReference>
<accession>A0A1J0M4D1</accession>
<evidence type="ECO:0000256" key="13">
    <source>
        <dbReference type="ARBA" id="ARBA00023027"/>
    </source>
</evidence>
<dbReference type="GO" id="GO:0006120">
    <property type="term" value="P:mitochondrial electron transport, NADH to ubiquinone"/>
    <property type="evidence" value="ECO:0007669"/>
    <property type="project" value="InterPro"/>
</dbReference>
<evidence type="ECO:0000256" key="3">
    <source>
        <dbReference type="ARBA" id="ARBA00007012"/>
    </source>
</evidence>
<keyword evidence="16 18" id="KW-0472">Membrane</keyword>
<evidence type="ECO:0000256" key="14">
    <source>
        <dbReference type="ARBA" id="ARBA00023075"/>
    </source>
</evidence>
<keyword evidence="10 18" id="KW-1278">Translocase</keyword>
<dbReference type="PRINTS" id="PR01436">
    <property type="entry name" value="NADHDHGNASE2"/>
</dbReference>
<feature type="transmembrane region" description="Helical" evidence="18">
    <location>
        <begin position="60"/>
        <end position="82"/>
    </location>
</feature>
<evidence type="ECO:0000256" key="10">
    <source>
        <dbReference type="ARBA" id="ARBA00022967"/>
    </source>
</evidence>
<reference evidence="20" key="1">
    <citation type="journal article" date="2016" name="Sci. Rep.">
        <title>Molecular phylogeny of Polyneoptera (Insecta) inferred from expanded mitogenomic data.</title>
        <authorList>
            <person name="Song N."/>
            <person name="Li H."/>
            <person name="Song F."/>
            <person name="Cai W."/>
        </authorList>
    </citation>
    <scope>NUCLEOTIDE SEQUENCE</scope>
</reference>
<organism evidence="20">
    <name type="scientific">Labidura japonica</name>
    <dbReference type="NCBI Taxonomy" id="761919"/>
    <lineage>
        <taxon>Eukaryota</taxon>
        <taxon>Metazoa</taxon>
        <taxon>Ecdysozoa</taxon>
        <taxon>Arthropoda</taxon>
        <taxon>Hexapoda</taxon>
        <taxon>Insecta</taxon>
        <taxon>Pterygota</taxon>
        <taxon>Neoptera</taxon>
        <taxon>Polyneoptera</taxon>
        <taxon>Dermaptera</taxon>
        <taxon>Neodermaptera</taxon>
        <taxon>Epidermaptera</taxon>
        <taxon>Anisolabidoidea</taxon>
        <taxon>Labiduridae</taxon>
        <taxon>Labidura</taxon>
    </lineage>
</organism>
<feature type="transmembrane region" description="Helical" evidence="18">
    <location>
        <begin position="143"/>
        <end position="168"/>
    </location>
</feature>
<feature type="domain" description="NADH:quinone oxidoreductase/Mrp antiporter transmembrane" evidence="19">
    <location>
        <begin position="23"/>
        <end position="286"/>
    </location>
</feature>
<comment type="similarity">
    <text evidence="3 18">Belongs to the complex I subunit 2 family.</text>
</comment>
<evidence type="ECO:0000256" key="5">
    <source>
        <dbReference type="ARBA" id="ARBA00021008"/>
    </source>
</evidence>
<dbReference type="PANTHER" id="PTHR46552">
    <property type="entry name" value="NADH-UBIQUINONE OXIDOREDUCTASE CHAIN 2"/>
    <property type="match status" value="1"/>
</dbReference>
<dbReference type="GO" id="GO:0005743">
    <property type="term" value="C:mitochondrial inner membrane"/>
    <property type="evidence" value="ECO:0007669"/>
    <property type="project" value="UniProtKB-SubCell"/>
</dbReference>
<evidence type="ECO:0000256" key="11">
    <source>
        <dbReference type="ARBA" id="ARBA00022982"/>
    </source>
</evidence>
<evidence type="ECO:0000256" key="4">
    <source>
        <dbReference type="ARBA" id="ARBA00012944"/>
    </source>
</evidence>
<keyword evidence="11 18" id="KW-0249">Electron transport</keyword>
<comment type="function">
    <text evidence="18">Core subunit of the mitochondrial membrane respiratory chain NADH dehydrogenase (Complex I) which catalyzes electron transfer from NADH through the respiratory chain, using ubiquinone as an electron acceptor. Essential for the catalytic activity and assembly of complex I.</text>
</comment>
<feature type="transmembrane region" description="Helical" evidence="18">
    <location>
        <begin position="321"/>
        <end position="343"/>
    </location>
</feature>
<keyword evidence="6" id="KW-0813">Transport</keyword>
<keyword evidence="7 18" id="KW-0679">Respiratory chain</keyword>
<dbReference type="InterPro" id="IPR003917">
    <property type="entry name" value="NADH_UbQ_OxRdtase_chain2"/>
</dbReference>
<evidence type="ECO:0000256" key="6">
    <source>
        <dbReference type="ARBA" id="ARBA00022448"/>
    </source>
</evidence>
<evidence type="ECO:0000256" key="7">
    <source>
        <dbReference type="ARBA" id="ARBA00022660"/>
    </source>
</evidence>
<evidence type="ECO:0000259" key="19">
    <source>
        <dbReference type="Pfam" id="PF00361"/>
    </source>
</evidence>
<dbReference type="InterPro" id="IPR050175">
    <property type="entry name" value="Complex_I_Subunit_2"/>
</dbReference>
<dbReference type="AlphaFoldDB" id="A0A1J0M4D1"/>
<keyword evidence="9 18" id="KW-0999">Mitochondrion inner membrane</keyword>